<evidence type="ECO:0000256" key="1">
    <source>
        <dbReference type="SAM" id="MobiDB-lite"/>
    </source>
</evidence>
<keyword evidence="4" id="KW-1185">Reference proteome</keyword>
<sequence>MPVGVTVPANSTGDESSTSTHFKRKKAQKNVVPGHRSVTRSFRNFDNENHDSSYSGSHNPLYDATTSSENEVVESNPRYVKPYPPDVDLVPFPNNYRQPQFSKFNGTGSLHEHVAHFLAACQDTANNGALLLRQFVQTLSGLAFTWYSKLAPGSIKTWEQMQDSFLERFYSMQRTVGIMELTQTEQRGNEKAADFINRWRNLNLHCPQPITEQEAVRMCMNNLNPDMAVYLQGVRPLTFEELASKATDIENYMQFVTRRSKPYSKQIEKSNPRDKATFKPKQAHAMEATAIIPSLQVGGAATRNNEHKQLYFDICMFHIHLFRGPDWLNNVRSSRIDFPF</sequence>
<reference evidence="3" key="2">
    <citation type="submission" date="2013-04" db="UniProtKB">
        <authorList>
            <consortium name="EnsemblPlants"/>
        </authorList>
    </citation>
    <scope>IDENTIFICATION</scope>
</reference>
<reference evidence="3" key="1">
    <citation type="journal article" date="2013" name="Nat. Commun.">
        <title>Whole-genome sequencing of Oryza brachyantha reveals mechanisms underlying Oryza genome evolution.</title>
        <authorList>
            <person name="Chen J."/>
            <person name="Huang Q."/>
            <person name="Gao D."/>
            <person name="Wang J."/>
            <person name="Lang Y."/>
            <person name="Liu T."/>
            <person name="Li B."/>
            <person name="Bai Z."/>
            <person name="Luis Goicoechea J."/>
            <person name="Liang C."/>
            <person name="Chen C."/>
            <person name="Zhang W."/>
            <person name="Sun S."/>
            <person name="Liao Y."/>
            <person name="Zhang X."/>
            <person name="Yang L."/>
            <person name="Song C."/>
            <person name="Wang M."/>
            <person name="Shi J."/>
            <person name="Liu G."/>
            <person name="Liu J."/>
            <person name="Zhou H."/>
            <person name="Zhou W."/>
            <person name="Yu Q."/>
            <person name="An N."/>
            <person name="Chen Y."/>
            <person name="Cai Q."/>
            <person name="Wang B."/>
            <person name="Liu B."/>
            <person name="Min J."/>
            <person name="Huang Y."/>
            <person name="Wu H."/>
            <person name="Li Z."/>
            <person name="Zhang Y."/>
            <person name="Yin Y."/>
            <person name="Song W."/>
            <person name="Jiang J."/>
            <person name="Jackson S.A."/>
            <person name="Wing R.A."/>
            <person name="Wang J."/>
            <person name="Chen M."/>
        </authorList>
    </citation>
    <scope>NUCLEOTIDE SEQUENCE [LARGE SCALE GENOMIC DNA]</scope>
    <source>
        <strain evidence="3">cv. IRGC 101232</strain>
    </source>
</reference>
<feature type="compositionally biased region" description="Polar residues" evidence="1">
    <location>
        <begin position="52"/>
        <end position="67"/>
    </location>
</feature>
<dbReference type="PANTHER" id="PTHR33437:SF2">
    <property type="entry name" value="OS06G0361200 PROTEIN"/>
    <property type="match status" value="1"/>
</dbReference>
<organism evidence="3">
    <name type="scientific">Oryza brachyantha</name>
    <name type="common">malo sina</name>
    <dbReference type="NCBI Taxonomy" id="4533"/>
    <lineage>
        <taxon>Eukaryota</taxon>
        <taxon>Viridiplantae</taxon>
        <taxon>Streptophyta</taxon>
        <taxon>Embryophyta</taxon>
        <taxon>Tracheophyta</taxon>
        <taxon>Spermatophyta</taxon>
        <taxon>Magnoliopsida</taxon>
        <taxon>Liliopsida</taxon>
        <taxon>Poales</taxon>
        <taxon>Poaceae</taxon>
        <taxon>BOP clade</taxon>
        <taxon>Oryzoideae</taxon>
        <taxon>Oryzeae</taxon>
        <taxon>Oryzinae</taxon>
        <taxon>Oryza</taxon>
    </lineage>
</organism>
<dbReference type="Proteomes" id="UP000006038">
    <property type="component" value="Chromosome 6"/>
</dbReference>
<dbReference type="eggNOG" id="KOG0017">
    <property type="taxonomic scope" value="Eukaryota"/>
</dbReference>
<dbReference type="InterPro" id="IPR005162">
    <property type="entry name" value="Retrotrans_gag_dom"/>
</dbReference>
<evidence type="ECO:0000259" key="2">
    <source>
        <dbReference type="Pfam" id="PF03732"/>
    </source>
</evidence>
<feature type="domain" description="Retrotransposon gag" evidence="2">
    <location>
        <begin position="135"/>
        <end position="225"/>
    </location>
</feature>
<accession>J3MFE1</accession>
<dbReference type="HOGENOM" id="CLU_817301_0_0_1"/>
<dbReference type="PANTHER" id="PTHR33437">
    <property type="entry name" value="OS06G0361200 PROTEIN"/>
    <property type="match status" value="1"/>
</dbReference>
<dbReference type="Pfam" id="PF03732">
    <property type="entry name" value="Retrotrans_gag"/>
    <property type="match status" value="1"/>
</dbReference>
<evidence type="ECO:0000313" key="3">
    <source>
        <dbReference type="EnsemblPlants" id="OB06G27350.1"/>
    </source>
</evidence>
<feature type="region of interest" description="Disordered" evidence="1">
    <location>
        <begin position="1"/>
        <end position="67"/>
    </location>
</feature>
<dbReference type="OMA" id="RWHGIAS"/>
<name>J3MFE1_ORYBR</name>
<evidence type="ECO:0000313" key="4">
    <source>
        <dbReference type="Proteomes" id="UP000006038"/>
    </source>
</evidence>
<dbReference type="EnsemblPlants" id="OB06G27350.1">
    <property type="protein sequence ID" value="OB06G27350.1"/>
    <property type="gene ID" value="OB06G27350"/>
</dbReference>
<proteinExistence type="predicted"/>
<dbReference type="Gramene" id="OB06G27350.1">
    <property type="protein sequence ID" value="OB06G27350.1"/>
    <property type="gene ID" value="OB06G27350"/>
</dbReference>
<feature type="compositionally biased region" description="Polar residues" evidence="1">
    <location>
        <begin position="8"/>
        <end position="20"/>
    </location>
</feature>
<dbReference type="AlphaFoldDB" id="J3MFE1"/>
<protein>
    <recommendedName>
        <fullName evidence="2">Retrotransposon gag domain-containing protein</fullName>
    </recommendedName>
</protein>